<accession>A0A7D9DDJ8</accession>
<dbReference type="Proteomes" id="UP001152795">
    <property type="component" value="Unassembled WGS sequence"/>
</dbReference>
<dbReference type="AlphaFoldDB" id="A0A7D9DDJ8"/>
<proteinExistence type="predicted"/>
<evidence type="ECO:0000313" key="3">
    <source>
        <dbReference type="Proteomes" id="UP001152795"/>
    </source>
</evidence>
<feature type="region of interest" description="Disordered" evidence="1">
    <location>
        <begin position="341"/>
        <end position="380"/>
    </location>
</feature>
<evidence type="ECO:0000256" key="1">
    <source>
        <dbReference type="SAM" id="MobiDB-lite"/>
    </source>
</evidence>
<reference evidence="2" key="1">
    <citation type="submission" date="2020-04" db="EMBL/GenBank/DDBJ databases">
        <authorList>
            <person name="Alioto T."/>
            <person name="Alioto T."/>
            <person name="Gomez Garrido J."/>
        </authorList>
    </citation>
    <scope>NUCLEOTIDE SEQUENCE</scope>
    <source>
        <strain evidence="2">A484AB</strain>
    </source>
</reference>
<dbReference type="Gene3D" id="3.90.320.10">
    <property type="match status" value="1"/>
</dbReference>
<organism evidence="2 3">
    <name type="scientific">Paramuricea clavata</name>
    <name type="common">Red gorgonian</name>
    <name type="synonym">Violescent sea-whip</name>
    <dbReference type="NCBI Taxonomy" id="317549"/>
    <lineage>
        <taxon>Eukaryota</taxon>
        <taxon>Metazoa</taxon>
        <taxon>Cnidaria</taxon>
        <taxon>Anthozoa</taxon>
        <taxon>Octocorallia</taxon>
        <taxon>Malacalcyonacea</taxon>
        <taxon>Plexauridae</taxon>
        <taxon>Paramuricea</taxon>
    </lineage>
</organism>
<gene>
    <name evidence="2" type="ORF">PACLA_8A087557</name>
</gene>
<sequence>MALDFGLGKQIVIYASELASAVDQHPYKAKEETVFGVWKRFDRPSFAFSLSLAYAGEVFELCKKYIKDKPMRNALPDEIESDLGKQKFTNSLKEIFSNLEWRNLRQKIMNFVDTKEFGEAKEKVLLNLLGESERVNQAVATLCGEEKKSVEEKVEEVCKTIVKETGKAVDKPTQDALAHKLRRDRGTVLEAKTVTEFAVASGKAVRREPAKLYRKILTYNDISWLLVGRVDARDESTIVEVKNRTRRFMCPDYDVLQLQAYMYLCNKSKGILLERLHGENRETPFEFNESYWNEAIIPAMYEFVREVEERVIMSRSILDGVTPPLSPRKRACAFGVESPSKVTKVEPGSPVVRPGLSSDKKDHQGDNENDQGDNKVGQGDNEVCQGNKLCQRENEVCQELFGDDKIGSLQVNEVLYASSWDNEPSSDLGENSSQDANNSFTLYLSPSDTESDEELANMPLDDIINCM</sequence>
<protein>
    <submittedName>
        <fullName evidence="2">Uncharacterized protein</fullName>
    </submittedName>
</protein>
<comment type="caution">
    <text evidence="2">The sequence shown here is derived from an EMBL/GenBank/DDBJ whole genome shotgun (WGS) entry which is preliminary data.</text>
</comment>
<dbReference type="EMBL" id="CACRXK020000576">
    <property type="protein sequence ID" value="CAB3983105.1"/>
    <property type="molecule type" value="Genomic_DNA"/>
</dbReference>
<feature type="region of interest" description="Disordered" evidence="1">
    <location>
        <begin position="421"/>
        <end position="441"/>
    </location>
</feature>
<evidence type="ECO:0000313" key="2">
    <source>
        <dbReference type="EMBL" id="CAB3983105.1"/>
    </source>
</evidence>
<name>A0A7D9DDJ8_PARCT</name>
<dbReference type="InterPro" id="IPR011604">
    <property type="entry name" value="PDDEXK-like_dom_sf"/>
</dbReference>
<dbReference type="OrthoDB" id="2124056at2759"/>
<keyword evidence="3" id="KW-1185">Reference proteome</keyword>